<dbReference type="Gene3D" id="2.40.40.20">
    <property type="match status" value="1"/>
</dbReference>
<dbReference type="RefSeq" id="WP_265048116.1">
    <property type="nucleotide sequence ID" value="NZ_CP100390.1"/>
</dbReference>
<evidence type="ECO:0000313" key="8">
    <source>
        <dbReference type="Proteomes" id="UP001163739"/>
    </source>
</evidence>
<dbReference type="Gene3D" id="3.40.50.740">
    <property type="match status" value="2"/>
</dbReference>
<organism evidence="7 8">
    <name type="scientific">Alkalimarinus alittae</name>
    <dbReference type="NCBI Taxonomy" id="2961619"/>
    <lineage>
        <taxon>Bacteria</taxon>
        <taxon>Pseudomonadati</taxon>
        <taxon>Pseudomonadota</taxon>
        <taxon>Gammaproteobacteria</taxon>
        <taxon>Alteromonadales</taxon>
        <taxon>Alteromonadaceae</taxon>
        <taxon>Alkalimarinus</taxon>
    </lineage>
</organism>
<name>A0ABY6N3R8_9ALTE</name>
<evidence type="ECO:0000259" key="6">
    <source>
        <dbReference type="PROSITE" id="PS51669"/>
    </source>
</evidence>
<keyword evidence="3" id="KW-0560">Oxidoreductase</keyword>
<dbReference type="PANTHER" id="PTHR43105">
    <property type="entry name" value="RESPIRATORY NITRATE REDUCTASE"/>
    <property type="match status" value="1"/>
</dbReference>
<dbReference type="Proteomes" id="UP001163739">
    <property type="component" value="Chromosome"/>
</dbReference>
<evidence type="ECO:0000256" key="3">
    <source>
        <dbReference type="ARBA" id="ARBA00023002"/>
    </source>
</evidence>
<sequence>MAELQKTNANNENWTSTACMLCSIGCGIEVQVAGQHLTKIRGDKKSAASEGYICQKAARLDHYQNHSERLVKPLRRGADGNLEEVEWDVAIKEIAEKMVAIREAHGGHSFAYYGGGGQGNHLGGAYSSALNAALGTPYIYTALAQEKTGDFWINGKLFGRQNCFAVEGMEHADYSIVLGANPWDAHGVPKTRDLLKAYKKDPNRTMVVIDPRLTESAKMADIHLAVKPGTDAFLLSAIIAIILQEGLEDQAFIAEHTNGFERIKAQFLKVPVEKYVEVAGLDLATVRDVAVGFASAKTATVRADLGIQQSLHSTLNSYLEKLLFLITGNFNKQGGNHLIALFAPIIGHSKEPEEGGPVTRVTGMKGISKLFPPNILPQEINTDHPERLRALVVDSANPVLSGADTGAYREAFKNLELSVVIDVALTETARLADYVLPASSQFEKTECTFFTFGFPTAYFHLRKPVVEPLGDTLPEPEIYRRLLVAMGAIPDRFPKLERIAKLDRKFPAGRLYPLALAAAFKANPSWVQYAPVILYATLGKALPENMASAASLWGVCQFYAAKYSRQVANAGTPGKGYAQGNALFNRTLASDLPVALATFAYSDTWKLMKTRDKKVALHIEEMFSALDDLAEEATLASSIEGENEYPFILMAGERRSYNANQIFRTPDWRKTDKEGAMRIHSDDLSKLGLQDKDKALCRSETGQIDVLLMQDDTVQPGMVTLPHGYGMLYSNDKGELLQNGPAINELTSAGHCDPIAKTPYHKHVAVAIERVLV</sequence>
<gene>
    <name evidence="7" type="ORF">NKI27_02450</name>
</gene>
<reference evidence="7" key="1">
    <citation type="submission" date="2022-06" db="EMBL/GenBank/DDBJ databases">
        <title>Alkalimarinus sp. nov., isolated from gut of a Alitta virens.</title>
        <authorList>
            <person name="Yang A.I."/>
            <person name="Shin N.-R."/>
        </authorList>
    </citation>
    <scope>NUCLEOTIDE SEQUENCE</scope>
    <source>
        <strain evidence="7">A2M4</strain>
    </source>
</reference>
<dbReference type="InterPro" id="IPR006656">
    <property type="entry name" value="Mopterin_OxRdtase"/>
</dbReference>
<evidence type="ECO:0000256" key="4">
    <source>
        <dbReference type="ARBA" id="ARBA00023004"/>
    </source>
</evidence>
<dbReference type="InterPro" id="IPR006963">
    <property type="entry name" value="Mopterin_OxRdtase_4Fe-4S_dom"/>
</dbReference>
<dbReference type="InterPro" id="IPR006655">
    <property type="entry name" value="Mopterin_OxRdtase_prok_CS"/>
</dbReference>
<proteinExistence type="predicted"/>
<dbReference type="InterPro" id="IPR009010">
    <property type="entry name" value="Asp_de-COase-like_dom_sf"/>
</dbReference>
<dbReference type="EMBL" id="CP100390">
    <property type="protein sequence ID" value="UZE96632.1"/>
    <property type="molecule type" value="Genomic_DNA"/>
</dbReference>
<dbReference type="SUPFAM" id="SSF53706">
    <property type="entry name" value="Formate dehydrogenase/DMSO reductase, domains 1-3"/>
    <property type="match status" value="1"/>
</dbReference>
<evidence type="ECO:0000256" key="5">
    <source>
        <dbReference type="ARBA" id="ARBA00023014"/>
    </source>
</evidence>
<dbReference type="PROSITE" id="PS51669">
    <property type="entry name" value="4FE4S_MOW_BIS_MGD"/>
    <property type="match status" value="1"/>
</dbReference>
<dbReference type="InterPro" id="IPR006657">
    <property type="entry name" value="MoPterin_dinucl-bd_dom"/>
</dbReference>
<dbReference type="Pfam" id="PF04879">
    <property type="entry name" value="Molybdop_Fe4S4"/>
    <property type="match status" value="1"/>
</dbReference>
<keyword evidence="5" id="KW-0411">Iron-sulfur</keyword>
<dbReference type="PROSITE" id="PS00490">
    <property type="entry name" value="MOLYBDOPTERIN_PROK_2"/>
    <property type="match status" value="1"/>
</dbReference>
<dbReference type="PANTHER" id="PTHR43105:SF9">
    <property type="entry name" value="NADPH-FE(3+) OXIDOREDUCTASE SUBUNIT ALPHA"/>
    <property type="match status" value="1"/>
</dbReference>
<dbReference type="InterPro" id="IPR050123">
    <property type="entry name" value="Prok_molybdopt-oxidoreductase"/>
</dbReference>
<dbReference type="Pfam" id="PF01568">
    <property type="entry name" value="Molydop_binding"/>
    <property type="match status" value="1"/>
</dbReference>
<dbReference type="SUPFAM" id="SSF50692">
    <property type="entry name" value="ADC-like"/>
    <property type="match status" value="1"/>
</dbReference>
<dbReference type="SMART" id="SM00926">
    <property type="entry name" value="Molybdop_Fe4S4"/>
    <property type="match status" value="1"/>
</dbReference>
<keyword evidence="2" id="KW-0479">Metal-binding</keyword>
<keyword evidence="8" id="KW-1185">Reference proteome</keyword>
<evidence type="ECO:0000313" key="7">
    <source>
        <dbReference type="EMBL" id="UZE96632.1"/>
    </source>
</evidence>
<keyword evidence="4" id="KW-0408">Iron</keyword>
<dbReference type="Pfam" id="PF00384">
    <property type="entry name" value="Molybdopterin"/>
    <property type="match status" value="1"/>
</dbReference>
<keyword evidence="1" id="KW-0004">4Fe-4S</keyword>
<protein>
    <submittedName>
        <fullName evidence="7">Molybdopterin-dependent oxidoreductase</fullName>
    </submittedName>
</protein>
<dbReference type="Gene3D" id="3.40.228.10">
    <property type="entry name" value="Dimethylsulfoxide Reductase, domain 2"/>
    <property type="match status" value="1"/>
</dbReference>
<evidence type="ECO:0000256" key="1">
    <source>
        <dbReference type="ARBA" id="ARBA00022485"/>
    </source>
</evidence>
<evidence type="ECO:0000256" key="2">
    <source>
        <dbReference type="ARBA" id="ARBA00022723"/>
    </source>
</evidence>
<accession>A0ABY6N3R8</accession>
<feature type="domain" description="4Fe-4S Mo/W bis-MGD-type" evidence="6">
    <location>
        <begin position="12"/>
        <end position="68"/>
    </location>
</feature>
<dbReference type="Gene3D" id="2.20.25.90">
    <property type="entry name" value="ADC-like domains"/>
    <property type="match status" value="1"/>
</dbReference>